<name>A0ABU8I2T6_9SPHI</name>
<sequence length="175" mass="19418">MATWNLDPAHSEIEFKVRHMMISTVKGQFTNFDITVENDGEGLENAKISVDIKTDSVSTNNEQRDQHLKSEDFFGAASHPSITFVSTKIVKEDEEEYKLTGDLTIKGNTKSVTFDVEFGGTSQDPWGNQKAGYTVTGKINRNDFGLTWNAALETGGVMVSDEVKFQAEVQFILAN</sequence>
<gene>
    <name evidence="2" type="ORF">VJ786_02890</name>
</gene>
<protein>
    <submittedName>
        <fullName evidence="2">YceI family protein</fullName>
    </submittedName>
</protein>
<comment type="caution">
    <text evidence="2">The sequence shown here is derived from an EMBL/GenBank/DDBJ whole genome shotgun (WGS) entry which is preliminary data.</text>
</comment>
<dbReference type="InterPro" id="IPR007372">
    <property type="entry name" value="Lipid/polyisoprenoid-bd_YceI"/>
</dbReference>
<dbReference type="RefSeq" id="WP_099367669.1">
    <property type="nucleotide sequence ID" value="NZ_JAYLLN010000004.1"/>
</dbReference>
<dbReference type="Proteomes" id="UP001363035">
    <property type="component" value="Unassembled WGS sequence"/>
</dbReference>
<evidence type="ECO:0000259" key="1">
    <source>
        <dbReference type="SMART" id="SM00867"/>
    </source>
</evidence>
<dbReference type="InterPro" id="IPR036761">
    <property type="entry name" value="TTHA0802/YceI-like_sf"/>
</dbReference>
<keyword evidence="3" id="KW-1185">Reference proteome</keyword>
<reference evidence="2 3" key="1">
    <citation type="submission" date="2024-01" db="EMBL/GenBank/DDBJ databases">
        <title>Sphingobacterium tenebrionis sp. nov., a novel endophyte isolated from tenebrio molitor intestines.</title>
        <authorList>
            <person name="Zhang C."/>
        </authorList>
    </citation>
    <scope>NUCLEOTIDE SEQUENCE [LARGE SCALE GENOMIC DNA]</scope>
    <source>
        <strain evidence="2 3">PU5-4</strain>
    </source>
</reference>
<dbReference type="PANTHER" id="PTHR34406:SF1">
    <property type="entry name" value="PROTEIN YCEI"/>
    <property type="match status" value="1"/>
</dbReference>
<dbReference type="EMBL" id="JAYLLN010000004">
    <property type="protein sequence ID" value="MEI5983843.1"/>
    <property type="molecule type" value="Genomic_DNA"/>
</dbReference>
<proteinExistence type="predicted"/>
<dbReference type="Gene3D" id="2.40.128.110">
    <property type="entry name" value="Lipid/polyisoprenoid-binding, YceI-like"/>
    <property type="match status" value="1"/>
</dbReference>
<dbReference type="Pfam" id="PF04264">
    <property type="entry name" value="YceI"/>
    <property type="match status" value="1"/>
</dbReference>
<dbReference type="SUPFAM" id="SSF101874">
    <property type="entry name" value="YceI-like"/>
    <property type="match status" value="1"/>
</dbReference>
<feature type="domain" description="Lipid/polyisoprenoid-binding YceI-like" evidence="1">
    <location>
        <begin position="3"/>
        <end position="172"/>
    </location>
</feature>
<dbReference type="SMART" id="SM00867">
    <property type="entry name" value="YceI"/>
    <property type="match status" value="1"/>
</dbReference>
<evidence type="ECO:0000313" key="3">
    <source>
        <dbReference type="Proteomes" id="UP001363035"/>
    </source>
</evidence>
<dbReference type="PANTHER" id="PTHR34406">
    <property type="entry name" value="PROTEIN YCEI"/>
    <property type="match status" value="1"/>
</dbReference>
<evidence type="ECO:0000313" key="2">
    <source>
        <dbReference type="EMBL" id="MEI5983843.1"/>
    </source>
</evidence>
<accession>A0ABU8I2T6</accession>
<organism evidence="2 3">
    <name type="scientific">Sphingobacterium tenebrionis</name>
    <dbReference type="NCBI Taxonomy" id="3111775"/>
    <lineage>
        <taxon>Bacteria</taxon>
        <taxon>Pseudomonadati</taxon>
        <taxon>Bacteroidota</taxon>
        <taxon>Sphingobacteriia</taxon>
        <taxon>Sphingobacteriales</taxon>
        <taxon>Sphingobacteriaceae</taxon>
        <taxon>Sphingobacterium</taxon>
    </lineage>
</organism>